<reference evidence="3 4" key="1">
    <citation type="submission" date="2016-10" db="EMBL/GenBank/DDBJ databases">
        <authorList>
            <person name="Varghese N."/>
            <person name="Submissions S."/>
        </authorList>
    </citation>
    <scope>NUCLEOTIDE SEQUENCE [LARGE SCALE GENOMIC DNA]</scope>
    <source>
        <strain evidence="3 4">DSM 16525</strain>
    </source>
</reference>
<keyword evidence="4" id="KW-1185">Reference proteome</keyword>
<keyword evidence="2" id="KW-0732">Signal</keyword>
<evidence type="ECO:0000256" key="2">
    <source>
        <dbReference type="SAM" id="SignalP"/>
    </source>
</evidence>
<evidence type="ECO:0000313" key="3">
    <source>
        <dbReference type="EMBL" id="SES92651.1"/>
    </source>
</evidence>
<gene>
    <name evidence="3" type="ORF">SAMN05443572_101594</name>
</gene>
<name>A0ABY1BWP9_MYXFU</name>
<accession>A0ABY1BWP9</accession>
<evidence type="ECO:0000313" key="4">
    <source>
        <dbReference type="Proteomes" id="UP000183760"/>
    </source>
</evidence>
<proteinExistence type="predicted"/>
<organism evidence="3 4">
    <name type="scientific">Myxococcus fulvus</name>
    <dbReference type="NCBI Taxonomy" id="33"/>
    <lineage>
        <taxon>Bacteria</taxon>
        <taxon>Pseudomonadati</taxon>
        <taxon>Myxococcota</taxon>
        <taxon>Myxococcia</taxon>
        <taxon>Myxococcales</taxon>
        <taxon>Cystobacterineae</taxon>
        <taxon>Myxococcaceae</taxon>
        <taxon>Myxococcus</taxon>
    </lineage>
</organism>
<sequence length="471" mass="50345">MCMRWAVVLLLLLPRGGWGQEAVTPEDFDTTVRRLEEALRTEASVEESGATQADEEPTSPAPWAYWLRLEATSLTLLPRSGVGHDEGFVQLEPRGVVRRRGVFTLDVGAPVRLRLWGGAEGAVLVRKEDWDTLSDWGQVVRALRVGSTPNSLWMGALESYTLLSGHLVRRYSNRSNPDYHPAGAVVTGMLGPVYAEAFASDVLGARLVGAEVAVDVQHLFFGRPLIPLQYLLSVSAAHDWGRAGGTSKPLTLAHVDGSAMLVRRRSADGGFEVTLLGGWGGRPEEGGAWGAVAGLGVDALTPTVDLRARLEGRVQRGGFRQGAFGPDYELARFQVTGPSALPLAEASFPDGVSAYGEVILSGDAERLGTLSRRHLRLTMGAEAFSWGRVDVEGRLEVQAFHRSLTLAVGGMALGAGKPAARYLVSGEARWRLLSGRLYAVGQGGTLLFPTAEGPLRPGAFAAVGLGVDHAR</sequence>
<evidence type="ECO:0000256" key="1">
    <source>
        <dbReference type="SAM" id="MobiDB-lite"/>
    </source>
</evidence>
<feature type="signal peptide" evidence="2">
    <location>
        <begin position="1"/>
        <end position="19"/>
    </location>
</feature>
<protein>
    <submittedName>
        <fullName evidence="3">Uncharacterized protein</fullName>
    </submittedName>
</protein>
<dbReference type="Proteomes" id="UP000183760">
    <property type="component" value="Unassembled WGS sequence"/>
</dbReference>
<comment type="caution">
    <text evidence="3">The sequence shown here is derived from an EMBL/GenBank/DDBJ whole genome shotgun (WGS) entry which is preliminary data.</text>
</comment>
<feature type="region of interest" description="Disordered" evidence="1">
    <location>
        <begin position="40"/>
        <end position="59"/>
    </location>
</feature>
<dbReference type="RefSeq" id="WP_074948853.1">
    <property type="nucleotide sequence ID" value="NZ_FOIB01000001.1"/>
</dbReference>
<dbReference type="EMBL" id="FOIB01000001">
    <property type="protein sequence ID" value="SES92651.1"/>
    <property type="molecule type" value="Genomic_DNA"/>
</dbReference>
<feature type="chain" id="PRO_5045109471" evidence="2">
    <location>
        <begin position="20"/>
        <end position="471"/>
    </location>
</feature>